<organism evidence="11 12">
    <name type="scientific">Somion occarium</name>
    <dbReference type="NCBI Taxonomy" id="3059160"/>
    <lineage>
        <taxon>Eukaryota</taxon>
        <taxon>Fungi</taxon>
        <taxon>Dikarya</taxon>
        <taxon>Basidiomycota</taxon>
        <taxon>Agaricomycotina</taxon>
        <taxon>Agaricomycetes</taxon>
        <taxon>Polyporales</taxon>
        <taxon>Cerrenaceae</taxon>
        <taxon>Somion</taxon>
    </lineage>
</organism>
<comment type="subcellular location">
    <subcellularLocation>
        <location evidence="9">Endoplasmic reticulum membrane</location>
        <topology evidence="9">Multi-pass membrane protein</topology>
    </subcellularLocation>
    <subcellularLocation>
        <location evidence="9">Golgi apparatus membrane</location>
        <topology evidence="9">Multi-pass membrane protein</topology>
    </subcellularLocation>
</comment>
<proteinExistence type="inferred from homology"/>
<feature type="compositionally biased region" description="Polar residues" evidence="10">
    <location>
        <begin position="32"/>
        <end position="41"/>
    </location>
</feature>
<evidence type="ECO:0000256" key="5">
    <source>
        <dbReference type="ARBA" id="ARBA00022927"/>
    </source>
</evidence>
<evidence type="ECO:0000256" key="6">
    <source>
        <dbReference type="ARBA" id="ARBA00022989"/>
    </source>
</evidence>
<comment type="function">
    <text evidence="9">Has a role in transport between endoplasmic reticulum and Golgi.</text>
</comment>
<dbReference type="Pfam" id="PF03878">
    <property type="entry name" value="YIF1"/>
    <property type="match status" value="1"/>
</dbReference>
<evidence type="ECO:0000256" key="1">
    <source>
        <dbReference type="ARBA" id="ARBA00009727"/>
    </source>
</evidence>
<evidence type="ECO:0000256" key="4">
    <source>
        <dbReference type="ARBA" id="ARBA00022824"/>
    </source>
</evidence>
<feature type="transmembrane region" description="Helical" evidence="9">
    <location>
        <begin position="221"/>
        <end position="238"/>
    </location>
</feature>
<sequence length="383" mass="42775">MSYYSNNRSPPPLQHPVPTHPAYIPEPPSTPVSPQGYQRYTSSPPSQSYPQPIPPQQHISPSYISHGGQYQPIGSPPRQQPIHGQVPSHMPPTAPVDFSAWGLNDATAQFGMQLGQSAVAAGQDYVQKNLGGLIPITAVKRYFNVSNSYVVHKLRILLFPWRHKPWSRRSRRAENGQVELLSPKEDVNAPDLYIPLMAFVTYILAVALHFGLKSDFRPDILGVRASTGLVVILLDFAFVKLGCYLLNIQGASQVLDLLAYNGYKFVGVIVTLIAGMLNIRGTLYLLVFLYSFFATAFFLVSSVFHSHMPSPFPTFCRLTRRLSNSFTSQHRTTVTTNHVSFPRRHATGCLYGHFGMGVVVTWLFMCRRFPRMDVVGYLIPIGI</sequence>
<dbReference type="EMBL" id="OZ037949">
    <property type="protein sequence ID" value="CAL1710729.1"/>
    <property type="molecule type" value="Genomic_DNA"/>
</dbReference>
<keyword evidence="7 9" id="KW-0333">Golgi apparatus</keyword>
<dbReference type="PANTHER" id="PTHR14083">
    <property type="entry name" value="YIP1 INTERACTING FACTOR HOMOLOG YIF1 PROTEIN"/>
    <property type="match status" value="1"/>
</dbReference>
<evidence type="ECO:0000256" key="8">
    <source>
        <dbReference type="ARBA" id="ARBA00023136"/>
    </source>
</evidence>
<evidence type="ECO:0000313" key="11">
    <source>
        <dbReference type="EMBL" id="CAL1710729.1"/>
    </source>
</evidence>
<evidence type="ECO:0000256" key="10">
    <source>
        <dbReference type="SAM" id="MobiDB-lite"/>
    </source>
</evidence>
<keyword evidence="6 9" id="KW-1133">Transmembrane helix</keyword>
<feature type="transmembrane region" description="Helical" evidence="9">
    <location>
        <begin position="192"/>
        <end position="212"/>
    </location>
</feature>
<evidence type="ECO:0000313" key="12">
    <source>
        <dbReference type="Proteomes" id="UP001497453"/>
    </source>
</evidence>
<keyword evidence="3 9" id="KW-0812">Transmembrane</keyword>
<feature type="compositionally biased region" description="Pro residues" evidence="10">
    <location>
        <begin position="9"/>
        <end position="31"/>
    </location>
</feature>
<name>A0ABP1DUR4_9APHY</name>
<feature type="transmembrane region" description="Helical" evidence="9">
    <location>
        <begin position="258"/>
        <end position="277"/>
    </location>
</feature>
<comment type="similarity">
    <text evidence="1 9">Belongs to the YIF1 family.</text>
</comment>
<keyword evidence="5 9" id="KW-0653">Protein transport</keyword>
<gene>
    <name evidence="11" type="ORF">GFSPODELE1_LOCUS7963</name>
</gene>
<evidence type="ECO:0000256" key="2">
    <source>
        <dbReference type="ARBA" id="ARBA00022448"/>
    </source>
</evidence>
<accession>A0ABP1DUR4</accession>
<evidence type="ECO:0000256" key="3">
    <source>
        <dbReference type="ARBA" id="ARBA00022692"/>
    </source>
</evidence>
<evidence type="ECO:0000256" key="9">
    <source>
        <dbReference type="RuleBase" id="RU368073"/>
    </source>
</evidence>
<keyword evidence="12" id="KW-1185">Reference proteome</keyword>
<keyword evidence="4 9" id="KW-0256">Endoplasmic reticulum</keyword>
<reference evidence="12" key="1">
    <citation type="submission" date="2024-04" db="EMBL/GenBank/DDBJ databases">
        <authorList>
            <person name="Shaw F."/>
            <person name="Minotto A."/>
        </authorList>
    </citation>
    <scope>NUCLEOTIDE SEQUENCE [LARGE SCALE GENOMIC DNA]</scope>
</reference>
<feature type="transmembrane region" description="Helical" evidence="9">
    <location>
        <begin position="345"/>
        <end position="365"/>
    </location>
</feature>
<protein>
    <recommendedName>
        <fullName evidence="9">Protein YIF1</fullName>
    </recommendedName>
</protein>
<feature type="compositionally biased region" description="Low complexity" evidence="10">
    <location>
        <begin position="42"/>
        <end position="65"/>
    </location>
</feature>
<keyword evidence="8 9" id="KW-0472">Membrane</keyword>
<dbReference type="InterPro" id="IPR005578">
    <property type="entry name" value="Yif1_fam"/>
</dbReference>
<dbReference type="PANTHER" id="PTHR14083:SF0">
    <property type="entry name" value="YIP1D-INTERACTING FACTOR 1, ISOFORM C"/>
    <property type="match status" value="1"/>
</dbReference>
<keyword evidence="2 9" id="KW-0813">Transport</keyword>
<dbReference type="Proteomes" id="UP001497453">
    <property type="component" value="Chromosome 6"/>
</dbReference>
<feature type="region of interest" description="Disordered" evidence="10">
    <location>
        <begin position="1"/>
        <end position="93"/>
    </location>
</feature>
<evidence type="ECO:0000256" key="7">
    <source>
        <dbReference type="ARBA" id="ARBA00023034"/>
    </source>
</evidence>
<feature type="transmembrane region" description="Helical" evidence="9">
    <location>
        <begin position="284"/>
        <end position="304"/>
    </location>
</feature>